<dbReference type="GO" id="GO:0006065">
    <property type="term" value="P:UDP-glucuronate biosynthetic process"/>
    <property type="evidence" value="ECO:0007669"/>
    <property type="project" value="UniProtKB-UniPathway"/>
</dbReference>
<keyword evidence="4" id="KW-0560">Oxidoreductase</keyword>
<protein>
    <recommendedName>
        <fullName evidence="3">UDP-glucose 6-dehydrogenase</fullName>
        <ecNumber evidence="3">1.1.1.22</ecNumber>
    </recommendedName>
</protein>
<sequence length="440" mass="45618">MNITVYGAGYVGLVAAACFAEVGHDVLAVDPNPERLQALQQGRVPFVEAGLDALVARGIASNKLRFTDDTELAAAHGALHLLAVGTPSASDGSTDESQLIAAAHAIGRGANESVVIVVKSTAPVGAAERVRDEVRHEFLQRGVAFEAEVVVNPEFLRAGSSVKDFLEPDRVVVGGDSADAVATVASLYTSFVAPEKIFLMDATSASLVKYAANAMLATRISFMNELANLAEAVGADISEVQRGIGADPRIGDKYLQPGMGYGGSCLPKDVASLIAVGEAAGVTMGVARATAEANTLQVHRLTEKLEHHLGDLAGRSIAVWGLAFKSGTDDMRDAPSHALIEDLRDAGATVRAYDPAAEIAARKHYASDNDVTILSSAADAIQGADALAIAADWPEFRSMPLADLAAALSERVVVDGRNLIDPKAAAAAGLTYAGIGRGEN</sequence>
<dbReference type="InterPro" id="IPR008927">
    <property type="entry name" value="6-PGluconate_DH-like_C_sf"/>
</dbReference>
<dbReference type="Pfam" id="PF00984">
    <property type="entry name" value="UDPG_MGDP_dh"/>
    <property type="match status" value="1"/>
</dbReference>
<dbReference type="GO" id="GO:0051287">
    <property type="term" value="F:NAD binding"/>
    <property type="evidence" value="ECO:0007669"/>
    <property type="project" value="InterPro"/>
</dbReference>
<dbReference type="InterPro" id="IPR014026">
    <property type="entry name" value="UDP-Glc/GDP-Man_DH_dimer"/>
</dbReference>
<evidence type="ECO:0000256" key="5">
    <source>
        <dbReference type="ARBA" id="ARBA00023027"/>
    </source>
</evidence>
<dbReference type="InterPro" id="IPR036220">
    <property type="entry name" value="UDP-Glc/GDP-Man_DH_C_sf"/>
</dbReference>
<evidence type="ECO:0000256" key="1">
    <source>
        <dbReference type="ARBA" id="ARBA00004701"/>
    </source>
</evidence>
<comment type="pathway">
    <text evidence="1">Nucleotide-sugar biosynthesis; UDP-alpha-D-glucuronate biosynthesis; UDP-alpha-D-glucuronate from UDP-alpha-D-glucose: step 1/1.</text>
</comment>
<dbReference type="SUPFAM" id="SSF51735">
    <property type="entry name" value="NAD(P)-binding Rossmann-fold domains"/>
    <property type="match status" value="1"/>
</dbReference>
<organism evidence="8">
    <name type="scientific">freshwater metagenome</name>
    <dbReference type="NCBI Taxonomy" id="449393"/>
    <lineage>
        <taxon>unclassified sequences</taxon>
        <taxon>metagenomes</taxon>
        <taxon>ecological metagenomes</taxon>
    </lineage>
</organism>
<dbReference type="Gene3D" id="3.40.50.720">
    <property type="entry name" value="NAD(P)-binding Rossmann-like Domain"/>
    <property type="match status" value="2"/>
</dbReference>
<feature type="domain" description="UDP-glucose/GDP-mannose dehydrogenase C-terminal" evidence="7">
    <location>
        <begin position="318"/>
        <end position="422"/>
    </location>
</feature>
<dbReference type="Pfam" id="PF03721">
    <property type="entry name" value="UDPG_MGDP_dh_N"/>
    <property type="match status" value="1"/>
</dbReference>
<evidence type="ECO:0000256" key="3">
    <source>
        <dbReference type="ARBA" id="ARBA00012954"/>
    </source>
</evidence>
<dbReference type="InterPro" id="IPR028357">
    <property type="entry name" value="UDPglc_DH_bac"/>
</dbReference>
<dbReference type="EMBL" id="CAFAAL010000234">
    <property type="protein sequence ID" value="CAB4820266.1"/>
    <property type="molecule type" value="Genomic_DNA"/>
</dbReference>
<keyword evidence="5" id="KW-0520">NAD</keyword>
<accession>A0A6J6ZKG7</accession>
<dbReference type="SMART" id="SM00984">
    <property type="entry name" value="UDPG_MGDP_dh_C"/>
    <property type="match status" value="1"/>
</dbReference>
<dbReference type="PIRSF" id="PIRSF500134">
    <property type="entry name" value="UDPglc_DH_bac"/>
    <property type="match status" value="1"/>
</dbReference>
<dbReference type="PANTHER" id="PTHR43750">
    <property type="entry name" value="UDP-GLUCOSE 6-DEHYDROGENASE TUAD"/>
    <property type="match status" value="1"/>
</dbReference>
<dbReference type="GO" id="GO:0000271">
    <property type="term" value="P:polysaccharide biosynthetic process"/>
    <property type="evidence" value="ECO:0007669"/>
    <property type="project" value="InterPro"/>
</dbReference>
<dbReference type="SUPFAM" id="SSF52413">
    <property type="entry name" value="UDP-glucose/GDP-mannose dehydrogenase C-terminal domain"/>
    <property type="match status" value="1"/>
</dbReference>
<reference evidence="8" key="1">
    <citation type="submission" date="2020-05" db="EMBL/GenBank/DDBJ databases">
        <authorList>
            <person name="Chiriac C."/>
            <person name="Salcher M."/>
            <person name="Ghai R."/>
            <person name="Kavagutti S V."/>
        </authorList>
    </citation>
    <scope>NUCLEOTIDE SEQUENCE</scope>
</reference>
<evidence type="ECO:0000313" key="8">
    <source>
        <dbReference type="EMBL" id="CAB4820266.1"/>
    </source>
</evidence>
<dbReference type="SUPFAM" id="SSF48179">
    <property type="entry name" value="6-phosphogluconate dehydrogenase C-terminal domain-like"/>
    <property type="match status" value="1"/>
</dbReference>
<dbReference type="Pfam" id="PF03720">
    <property type="entry name" value="UDPG_MGDP_dh_C"/>
    <property type="match status" value="1"/>
</dbReference>
<evidence type="ECO:0000256" key="2">
    <source>
        <dbReference type="ARBA" id="ARBA00006601"/>
    </source>
</evidence>
<dbReference type="InterPro" id="IPR036291">
    <property type="entry name" value="NAD(P)-bd_dom_sf"/>
</dbReference>
<proteinExistence type="inferred from homology"/>
<dbReference type="PIRSF" id="PIRSF000124">
    <property type="entry name" value="UDPglc_GDPman_dh"/>
    <property type="match status" value="1"/>
</dbReference>
<dbReference type="InterPro" id="IPR014027">
    <property type="entry name" value="UDP-Glc/GDP-Man_DH_C"/>
</dbReference>
<dbReference type="AlphaFoldDB" id="A0A6J6ZKG7"/>
<evidence type="ECO:0000259" key="7">
    <source>
        <dbReference type="SMART" id="SM00984"/>
    </source>
</evidence>
<dbReference type="InterPro" id="IPR017476">
    <property type="entry name" value="UDP-Glc/GDP-Man"/>
</dbReference>
<comment type="catalytic activity">
    <reaction evidence="6">
        <text>UDP-alpha-D-glucose + 2 NAD(+) + H2O = UDP-alpha-D-glucuronate + 2 NADH + 3 H(+)</text>
        <dbReference type="Rhea" id="RHEA:23596"/>
        <dbReference type="ChEBI" id="CHEBI:15377"/>
        <dbReference type="ChEBI" id="CHEBI:15378"/>
        <dbReference type="ChEBI" id="CHEBI:57540"/>
        <dbReference type="ChEBI" id="CHEBI:57945"/>
        <dbReference type="ChEBI" id="CHEBI:58052"/>
        <dbReference type="ChEBI" id="CHEBI:58885"/>
        <dbReference type="EC" id="1.1.1.22"/>
    </reaction>
</comment>
<dbReference type="InterPro" id="IPR001732">
    <property type="entry name" value="UDP-Glc/GDP-Man_DH_N"/>
</dbReference>
<dbReference type="GO" id="GO:0003979">
    <property type="term" value="F:UDP-glucose 6-dehydrogenase activity"/>
    <property type="evidence" value="ECO:0007669"/>
    <property type="project" value="UniProtKB-EC"/>
</dbReference>
<comment type="similarity">
    <text evidence="2">Belongs to the UDP-glucose/GDP-mannose dehydrogenase family.</text>
</comment>
<dbReference type="UniPathway" id="UPA00038">
    <property type="reaction ID" value="UER00491"/>
</dbReference>
<evidence type="ECO:0000256" key="6">
    <source>
        <dbReference type="ARBA" id="ARBA00047473"/>
    </source>
</evidence>
<dbReference type="PANTHER" id="PTHR43750:SF3">
    <property type="entry name" value="UDP-GLUCOSE 6-DEHYDROGENASE TUAD"/>
    <property type="match status" value="1"/>
</dbReference>
<dbReference type="EC" id="1.1.1.22" evidence="3"/>
<dbReference type="Gene3D" id="1.20.5.100">
    <property type="entry name" value="Cytochrome c1, transmembrane anchor, C-terminal"/>
    <property type="match status" value="1"/>
</dbReference>
<evidence type="ECO:0000256" key="4">
    <source>
        <dbReference type="ARBA" id="ARBA00023002"/>
    </source>
</evidence>
<name>A0A6J6ZKG7_9ZZZZ</name>
<gene>
    <name evidence="8" type="ORF">UFOPK3004_01789</name>
</gene>
<dbReference type="NCBIfam" id="TIGR03026">
    <property type="entry name" value="NDP-sugDHase"/>
    <property type="match status" value="1"/>
</dbReference>